<proteinExistence type="predicted"/>
<evidence type="ECO:0000313" key="1">
    <source>
        <dbReference type="EMBL" id="WNM40913.1"/>
    </source>
</evidence>
<organism evidence="1 2">
    <name type="scientific">Micromonospora halotolerans</name>
    <dbReference type="NCBI Taxonomy" id="709879"/>
    <lineage>
        <taxon>Bacteria</taxon>
        <taxon>Bacillati</taxon>
        <taxon>Actinomycetota</taxon>
        <taxon>Actinomycetes</taxon>
        <taxon>Micromonosporales</taxon>
        <taxon>Micromonosporaceae</taxon>
        <taxon>Micromonospora</taxon>
    </lineage>
</organism>
<accession>A0ABZ0A0K4</accession>
<dbReference type="InterPro" id="IPR049812">
    <property type="entry name" value="DpdG-like"/>
</dbReference>
<sequence length="311" mass="33502">MAVLNPPSALPGLARSITNHLIRSRASYDVERLTALFAPPGISDSPDRTRGVDNTLRAARAIGVIKQDSSGTLTVPEDVAARSSGGGLTREEFRQVLRRAALNLRRDGNPWAGDIEARTAGARDLSRALSWFLAQDALGPALSWRGKGRHSVELLQSQQLRHLADEERPFANDTRWGAFGRWALALGLAEPAVADAGGGLVPLPLRAVRDVVLRMQPGKRPIGVFLTELATELPVLEGGVARAGLRALLDEDPDPGIRNESVDTSVSQSILMLEDERVLELTYGSDADARVLGDPEGRKVSNVEVLLGVRR</sequence>
<dbReference type="NCBIfam" id="NF041064">
    <property type="entry name" value="DpdG"/>
    <property type="match status" value="1"/>
</dbReference>
<dbReference type="EMBL" id="CP134876">
    <property type="protein sequence ID" value="WNM40913.1"/>
    <property type="molecule type" value="Genomic_DNA"/>
</dbReference>
<name>A0ABZ0A0K4_9ACTN</name>
<keyword evidence="2" id="KW-1185">Reference proteome</keyword>
<dbReference type="Proteomes" id="UP001303001">
    <property type="component" value="Chromosome"/>
</dbReference>
<protein>
    <submittedName>
        <fullName evidence="1">Protein DpdG</fullName>
    </submittedName>
</protein>
<evidence type="ECO:0000313" key="2">
    <source>
        <dbReference type="Proteomes" id="UP001303001"/>
    </source>
</evidence>
<gene>
    <name evidence="1" type="primary">dpdG</name>
    <name evidence="1" type="ORF">RMN56_06060</name>
</gene>
<dbReference type="RefSeq" id="WP_313722850.1">
    <property type="nucleotide sequence ID" value="NZ_CP134876.1"/>
</dbReference>
<reference evidence="1 2" key="1">
    <citation type="submission" date="2023-09" db="EMBL/GenBank/DDBJ databases">
        <title>Micromonospora halotolerans DSM 45598 genome sequence.</title>
        <authorList>
            <person name="Mo P."/>
        </authorList>
    </citation>
    <scope>NUCLEOTIDE SEQUENCE [LARGE SCALE GENOMIC DNA]</scope>
    <source>
        <strain evidence="1 2">DSM 45598</strain>
    </source>
</reference>